<comment type="similarity">
    <text evidence="2">Belongs to the glycosyltransferase 28 family.</text>
</comment>
<dbReference type="InterPro" id="IPR050519">
    <property type="entry name" value="Glycosyltransf_28_UgtP"/>
</dbReference>
<dbReference type="GO" id="GO:0016020">
    <property type="term" value="C:membrane"/>
    <property type="evidence" value="ECO:0007669"/>
    <property type="project" value="UniProtKB-SubCell"/>
</dbReference>
<dbReference type="PANTHER" id="PTHR43025">
    <property type="entry name" value="MONOGALACTOSYLDIACYLGLYCEROL SYNTHASE"/>
    <property type="match status" value="1"/>
</dbReference>
<dbReference type="InterPro" id="IPR009695">
    <property type="entry name" value="Diacylglyc_glucosyltr_N"/>
</dbReference>
<dbReference type="EMBL" id="CAJNOB010000007">
    <property type="protein sequence ID" value="CAF0694003.1"/>
    <property type="molecule type" value="Genomic_DNA"/>
</dbReference>
<evidence type="ECO:0000313" key="7">
    <source>
        <dbReference type="EMBL" id="CAF0694003.1"/>
    </source>
</evidence>
<dbReference type="PANTHER" id="PTHR43025:SF3">
    <property type="entry name" value="MONOGALACTOSYLDIACYLGLYCEROL SYNTHASE 1, CHLOROPLASTIC"/>
    <property type="match status" value="1"/>
</dbReference>
<evidence type="ECO:0000313" key="8">
    <source>
        <dbReference type="Proteomes" id="UP000663859"/>
    </source>
</evidence>
<reference evidence="7" key="1">
    <citation type="submission" date="2021-02" db="EMBL/GenBank/DDBJ databases">
        <authorList>
            <person name="Cremers G."/>
            <person name="Picone N."/>
        </authorList>
    </citation>
    <scope>NUCLEOTIDE SEQUENCE</scope>
    <source>
        <strain evidence="7">PQ17</strain>
    </source>
</reference>
<keyword evidence="8" id="KW-1185">Reference proteome</keyword>
<organism evidence="7 8">
    <name type="scientific">Candidatus Methylacidithermus pantelleriae</name>
    <dbReference type="NCBI Taxonomy" id="2744239"/>
    <lineage>
        <taxon>Bacteria</taxon>
        <taxon>Pseudomonadati</taxon>
        <taxon>Verrucomicrobiota</taxon>
        <taxon>Methylacidiphilae</taxon>
        <taxon>Methylacidiphilales</taxon>
        <taxon>Methylacidiphilaceae</taxon>
        <taxon>Candidatus Methylacidithermus</taxon>
    </lineage>
</organism>
<proteinExistence type="inferred from homology"/>
<dbReference type="Pfam" id="PF04101">
    <property type="entry name" value="Glyco_tran_28_C"/>
    <property type="match status" value="1"/>
</dbReference>
<evidence type="ECO:0000259" key="6">
    <source>
        <dbReference type="Pfam" id="PF06925"/>
    </source>
</evidence>
<evidence type="ECO:0000256" key="2">
    <source>
        <dbReference type="ARBA" id="ARBA00006962"/>
    </source>
</evidence>
<feature type="domain" description="Glycosyl transferase family 28 C-terminal" evidence="5">
    <location>
        <begin position="228"/>
        <end position="376"/>
    </location>
</feature>
<evidence type="ECO:0000256" key="4">
    <source>
        <dbReference type="ARBA" id="ARBA00022679"/>
    </source>
</evidence>
<dbReference type="Gene3D" id="3.40.50.2000">
    <property type="entry name" value="Glycogen Phosphorylase B"/>
    <property type="match status" value="1"/>
</dbReference>
<keyword evidence="4 7" id="KW-0808">Transferase</keyword>
<gene>
    <name evidence="7" type="primary">murG</name>
    <name evidence="7" type="ORF">MPNT_150045</name>
</gene>
<accession>A0A8J2FVK6</accession>
<name>A0A8J2FVK6_9BACT</name>
<evidence type="ECO:0000259" key="5">
    <source>
        <dbReference type="Pfam" id="PF04101"/>
    </source>
</evidence>
<protein>
    <submittedName>
        <fullName evidence="7">UDP-N-acetylglucosamine:LPS N-acetylglucosamine transferase</fullName>
    </submittedName>
</protein>
<sequence>MGAAVSFCRMWELRRKTIRALGGKRVLILSASAGTGHVRAAMALDKAFRQEPGVGEVVTVDALKFTNKLFRDFYSKLYVQLVVKAPSVVSWVYKITDEPWKTDRMRLMLDRLNTRPLVNFISEFDPDITVCTHFLPAELISYLIDNGQLHAKLSIVVTDFACHAMWLCRVFHHYFVASEEAKVHLTRLGLPEDRITVSGVPIDPVFRPVNEREKVLQELGMDPELPLLLVSGGALGVSPVEAILEELSFLGTPAQVVVICGRNEVLAQRIRLNLQLHPHPLPVHVIGYTDQMHRWMAAATLLIGKPGGLTASEAMAMGLPMVIVSPIPGQEERNSDYLLERGIAIKCNELTTLAFKVEQLLRHPEQLAQMRKQALAWSRPDAGQVIVQTLLSEEEEPVLVPRRQIRAAGKSK</sequence>
<feature type="domain" description="Diacylglycerol glucosyltransferase N-terminal" evidence="6">
    <location>
        <begin position="37"/>
        <end position="202"/>
    </location>
</feature>
<dbReference type="GO" id="GO:0016758">
    <property type="term" value="F:hexosyltransferase activity"/>
    <property type="evidence" value="ECO:0007669"/>
    <property type="project" value="InterPro"/>
</dbReference>
<dbReference type="InterPro" id="IPR007235">
    <property type="entry name" value="Glyco_trans_28_C"/>
</dbReference>
<dbReference type="GO" id="GO:0009247">
    <property type="term" value="P:glycolipid biosynthetic process"/>
    <property type="evidence" value="ECO:0007669"/>
    <property type="project" value="InterPro"/>
</dbReference>
<dbReference type="Pfam" id="PF06925">
    <property type="entry name" value="MGDG_synth"/>
    <property type="match status" value="1"/>
</dbReference>
<evidence type="ECO:0000256" key="1">
    <source>
        <dbReference type="ARBA" id="ARBA00004370"/>
    </source>
</evidence>
<comment type="caution">
    <text evidence="7">The sequence shown here is derived from an EMBL/GenBank/DDBJ whole genome shotgun (WGS) entry which is preliminary data.</text>
</comment>
<dbReference type="Proteomes" id="UP000663859">
    <property type="component" value="Unassembled WGS sequence"/>
</dbReference>
<comment type="subcellular location">
    <subcellularLocation>
        <location evidence="1">Membrane</location>
    </subcellularLocation>
</comment>
<keyword evidence="3" id="KW-0328">Glycosyltransferase</keyword>
<evidence type="ECO:0000256" key="3">
    <source>
        <dbReference type="ARBA" id="ARBA00022676"/>
    </source>
</evidence>
<dbReference type="AlphaFoldDB" id="A0A8J2FVK6"/>
<dbReference type="SUPFAM" id="SSF53756">
    <property type="entry name" value="UDP-Glycosyltransferase/glycogen phosphorylase"/>
    <property type="match status" value="1"/>
</dbReference>